<evidence type="ECO:0000313" key="7">
    <source>
        <dbReference type="EMBL" id="KAL2851026.1"/>
    </source>
</evidence>
<keyword evidence="1" id="KW-0596">Phosphopantetheine</keyword>
<evidence type="ECO:0000256" key="1">
    <source>
        <dbReference type="ARBA" id="ARBA00022450"/>
    </source>
</evidence>
<evidence type="ECO:0000256" key="5">
    <source>
        <dbReference type="SAM" id="MobiDB-lite"/>
    </source>
</evidence>
<dbReference type="Pfam" id="PF00668">
    <property type="entry name" value="Condensation"/>
    <property type="match status" value="2"/>
</dbReference>
<dbReference type="InterPro" id="IPR045851">
    <property type="entry name" value="AMP-bd_C_sf"/>
</dbReference>
<comment type="caution">
    <text evidence="7">The sequence shown here is derived from an EMBL/GenBank/DDBJ whole genome shotgun (WGS) entry which is preliminary data.</text>
</comment>
<keyword evidence="2" id="KW-0597">Phosphoprotein</keyword>
<dbReference type="Gene3D" id="3.30.559.10">
    <property type="entry name" value="Chloramphenicol acetyltransferase-like domain"/>
    <property type="match status" value="2"/>
</dbReference>
<dbReference type="Gene3D" id="3.30.300.30">
    <property type="match status" value="1"/>
</dbReference>
<dbReference type="InterPro" id="IPR042099">
    <property type="entry name" value="ANL_N_sf"/>
</dbReference>
<dbReference type="InterPro" id="IPR009081">
    <property type="entry name" value="PP-bd_ACP"/>
</dbReference>
<dbReference type="SUPFAM" id="SSF47336">
    <property type="entry name" value="ACP-like"/>
    <property type="match status" value="2"/>
</dbReference>
<accession>A0ABR4KFI2</accession>
<dbReference type="Gene3D" id="3.30.559.30">
    <property type="entry name" value="Nonribosomal peptide synthetase, condensation domain"/>
    <property type="match status" value="2"/>
</dbReference>
<feature type="domain" description="Carrier" evidence="6">
    <location>
        <begin position="559"/>
        <end position="635"/>
    </location>
</feature>
<comment type="similarity">
    <text evidence="4">Belongs to the NRP synthetase family.</text>
</comment>
<sequence>MPSNTSIALQFASAEDDTLSCTLSIREDLIDRPHLEILLQQIDHLSSTIIFHPTEAIHNLIKYFPPGLLSSHTPTVSEQLIQAPQLAPYHWVDHWAEQHGDWVGLEILESITEHGTITKKWIYKQISETSDKVKAWIAKRGWRNRAIAVLLWRYFMGDAAALFTEGDLGIFGPPENCVLIDINDAKFQNEVHGMNETATTGAEPGDNCYLLYTSGSTKTPKEVLVSRGIYQHLQTPSRNTSVVMCQIQPSWEAWEVISPMLVGRLMCTSTRWFWRGAMAFFALLQDLGPFSWIICVYSSHSVGANLPDLWYLGVGAENISETIIERFVGKPPIVLVNADGPTEITVGRKSHTATRQSSVHNIGTTVGNITIHILDPNQYDSGFCHFHGQLMYRTGDIVRLMANNCSECLGRRDSQPKVRGQRLELEEMSIAVRLCAERSLNVTSMVIPSPFTKKPQLVTFISPLADQHETTTAELGFLKPEYQEWVPQILECCREQLLVYMVPSALLPVSFIPIQISGKADQPRLVALYQSISAADLVLKPSPSSTGTATPQSVDSIHEQLTANEHRVLDILSSVVSVNCSTATQSTTIFQLGIDSLASLTLAAKMREAGYASSAAEILANETLGQLASLPRSSESQIEQSERGVSQQGAAEASRRLDRLDRTFRARDNPISNSSIACIWPCIPLEQSLVSTSKGSRLHLYVNHIIFHLEPNFLLGLLKAAIEDLAHETEVLRTCFALMDDNVVQVVLKPRAAKIKWEQVAVSGEEGAQEHFTSNKNRVAQASSDTDTVDGWLMLSVHHSIFDGASMVLFVERLYLHYIGKTHAKVVDHGPFYRQFIEGVEEGQSIGADVDAYDNITEKPPWKLSEITTRVAEISITAPILLEAIWAIALARHLGRGDVVFDRVMSGRGITVDSVERMRVPLITNVPGRLRIPSTSASLIDLVKTYTLVSLRSLPYQQTALRDIQRFAKAPGQLFSSMLSYITSMPPSPTDTFLVEVESVMLADYLLALEVKAESQTDTMTLRLRASLSSIQAKAGRAKIETMSAFLQDLFVNGDARVDGRDMVQKLRSRIPKWNEEQWSDNGTNMIFHIAQITSLPEGHITRNVSLFALAIDSIIAIRLARRLQDQGIKVSSRDIMRYPSVGALNNYLEREEESPPCVLVSCEMTVHNTKQISLFDPEDAVLDTFTCTPLQTAMIGHCSASGGKGYVHHHVMVFDESVDLERLENAWRAIAERADILETSFHRDGTNSQIRAAVHRSFLMHWSQQAAATSLSDAIEELSQRVSYADMAILQRQPWQVGVISGESQRLLILTMHHCLYDGCAIPLLLQSVGQVYQGEQCEVGSFAKIARMISCRERESFRFWTHSIKHYKNPGLPKSPPPSLGESVHWAETAIPTPVATLLGHSSSLEVTLQTVALLSFGRSLAMLLGQRDVVFRAVVSQRGQYDDAKAPVFGPLFNTVPFRLRLESDLDTSSTLKLDEVQDMLRTTKEEFGGIIGRPRP</sequence>
<dbReference type="PROSITE" id="PS00012">
    <property type="entry name" value="PHOSPHOPANTETHEINE"/>
    <property type="match status" value="1"/>
</dbReference>
<dbReference type="SUPFAM" id="SSF56801">
    <property type="entry name" value="Acetyl-CoA synthetase-like"/>
    <property type="match status" value="1"/>
</dbReference>
<dbReference type="PANTHER" id="PTHR45527">
    <property type="entry name" value="NONRIBOSOMAL PEPTIDE SYNTHETASE"/>
    <property type="match status" value="1"/>
</dbReference>
<dbReference type="Proteomes" id="UP001610446">
    <property type="component" value="Unassembled WGS sequence"/>
</dbReference>
<evidence type="ECO:0000256" key="2">
    <source>
        <dbReference type="ARBA" id="ARBA00022553"/>
    </source>
</evidence>
<dbReference type="SMART" id="SM00823">
    <property type="entry name" value="PKS_PP"/>
    <property type="match status" value="1"/>
</dbReference>
<dbReference type="InterPro" id="IPR006162">
    <property type="entry name" value="Ppantetheine_attach_site"/>
</dbReference>
<dbReference type="Gene3D" id="1.10.1200.10">
    <property type="entry name" value="ACP-like"/>
    <property type="match status" value="2"/>
</dbReference>
<keyword evidence="3" id="KW-0436">Ligase</keyword>
<evidence type="ECO:0000256" key="3">
    <source>
        <dbReference type="ARBA" id="ARBA00022598"/>
    </source>
</evidence>
<proteinExistence type="inferred from homology"/>
<evidence type="ECO:0000313" key="8">
    <source>
        <dbReference type="Proteomes" id="UP001610446"/>
    </source>
</evidence>
<dbReference type="InterPro" id="IPR036736">
    <property type="entry name" value="ACP-like_sf"/>
</dbReference>
<gene>
    <name evidence="7" type="ORF">BJY01DRAFT_245235</name>
</gene>
<keyword evidence="8" id="KW-1185">Reference proteome</keyword>
<dbReference type="EMBL" id="JBFXLU010000033">
    <property type="protein sequence ID" value="KAL2851026.1"/>
    <property type="molecule type" value="Genomic_DNA"/>
</dbReference>
<dbReference type="Pfam" id="PF00501">
    <property type="entry name" value="AMP-binding"/>
    <property type="match status" value="1"/>
</dbReference>
<protein>
    <recommendedName>
        <fullName evidence="6">Carrier domain-containing protein</fullName>
    </recommendedName>
</protein>
<reference evidence="7 8" key="1">
    <citation type="submission" date="2024-07" db="EMBL/GenBank/DDBJ databases">
        <title>Section-level genome sequencing and comparative genomics of Aspergillus sections Usti and Cavernicolus.</title>
        <authorList>
            <consortium name="Lawrence Berkeley National Laboratory"/>
            <person name="Nybo J.L."/>
            <person name="Vesth T.C."/>
            <person name="Theobald S."/>
            <person name="Frisvad J.C."/>
            <person name="Larsen T.O."/>
            <person name="Kjaerboelling I."/>
            <person name="Rothschild-Mancinelli K."/>
            <person name="Lyhne E.K."/>
            <person name="Kogle M.E."/>
            <person name="Barry K."/>
            <person name="Clum A."/>
            <person name="Na H."/>
            <person name="Ledsgaard L."/>
            <person name="Lin J."/>
            <person name="Lipzen A."/>
            <person name="Kuo A."/>
            <person name="Riley R."/>
            <person name="Mondo S."/>
            <person name="Labutti K."/>
            <person name="Haridas S."/>
            <person name="Pangalinan J."/>
            <person name="Salamov A.A."/>
            <person name="Simmons B.A."/>
            <person name="Magnuson J.K."/>
            <person name="Chen J."/>
            <person name="Drula E."/>
            <person name="Henrissat B."/>
            <person name="Wiebenga A."/>
            <person name="Lubbers R.J."/>
            <person name="Gomes A.C."/>
            <person name="Makela M.R."/>
            <person name="Stajich J."/>
            <person name="Grigoriev I.V."/>
            <person name="Mortensen U.H."/>
            <person name="De Vries R.P."/>
            <person name="Baker S.E."/>
            <person name="Andersen M.R."/>
        </authorList>
    </citation>
    <scope>NUCLEOTIDE SEQUENCE [LARGE SCALE GENOMIC DNA]</scope>
    <source>
        <strain evidence="7 8">CBS 123904</strain>
    </source>
</reference>
<dbReference type="PROSITE" id="PS50075">
    <property type="entry name" value="CARRIER"/>
    <property type="match status" value="2"/>
</dbReference>
<evidence type="ECO:0000259" key="6">
    <source>
        <dbReference type="PROSITE" id="PS50075"/>
    </source>
</evidence>
<feature type="domain" description="Carrier" evidence="6">
    <location>
        <begin position="1077"/>
        <end position="1153"/>
    </location>
</feature>
<dbReference type="SUPFAM" id="SSF52777">
    <property type="entry name" value="CoA-dependent acyltransferases"/>
    <property type="match status" value="4"/>
</dbReference>
<feature type="region of interest" description="Disordered" evidence="5">
    <location>
        <begin position="630"/>
        <end position="654"/>
    </location>
</feature>
<dbReference type="InterPro" id="IPR023213">
    <property type="entry name" value="CAT-like_dom_sf"/>
</dbReference>
<dbReference type="InterPro" id="IPR001242">
    <property type="entry name" value="Condensation_dom"/>
</dbReference>
<dbReference type="PANTHER" id="PTHR45527:SF1">
    <property type="entry name" value="FATTY ACID SYNTHASE"/>
    <property type="match status" value="1"/>
</dbReference>
<dbReference type="InterPro" id="IPR000873">
    <property type="entry name" value="AMP-dep_synth/lig_dom"/>
</dbReference>
<evidence type="ECO:0000256" key="4">
    <source>
        <dbReference type="ARBA" id="ARBA00029454"/>
    </source>
</evidence>
<dbReference type="InterPro" id="IPR020806">
    <property type="entry name" value="PKS_PP-bd"/>
</dbReference>
<dbReference type="Gene3D" id="3.40.50.12780">
    <property type="entry name" value="N-terminal domain of ligase-like"/>
    <property type="match status" value="1"/>
</dbReference>
<organism evidence="7 8">
    <name type="scientific">Aspergillus pseudoustus</name>
    <dbReference type="NCBI Taxonomy" id="1810923"/>
    <lineage>
        <taxon>Eukaryota</taxon>
        <taxon>Fungi</taxon>
        <taxon>Dikarya</taxon>
        <taxon>Ascomycota</taxon>
        <taxon>Pezizomycotina</taxon>
        <taxon>Eurotiomycetes</taxon>
        <taxon>Eurotiomycetidae</taxon>
        <taxon>Eurotiales</taxon>
        <taxon>Aspergillaceae</taxon>
        <taxon>Aspergillus</taxon>
        <taxon>Aspergillus subgen. Nidulantes</taxon>
    </lineage>
</organism>
<name>A0ABR4KFI2_9EURO</name>
<dbReference type="Pfam" id="PF00550">
    <property type="entry name" value="PP-binding"/>
    <property type="match status" value="2"/>
</dbReference>